<dbReference type="AlphaFoldDB" id="A0A1G7D4K1"/>
<dbReference type="PANTHER" id="PTHR43857">
    <property type="entry name" value="BLR7761 PROTEIN"/>
    <property type="match status" value="1"/>
</dbReference>
<sequence>MKPRTIHPEGWAPALGYANGMLMADGTLHVGGQIGWNESKEIVSKDFIGQMEQALSNIAAIVRAAGGDVDDIGRLTWFVKDKKEYLARQKEVGQAYRKIFGRHFPAMSMIVIDDLIEDDALLEIEATAYIPQST</sequence>
<dbReference type="InterPro" id="IPR035959">
    <property type="entry name" value="RutC-like_sf"/>
</dbReference>
<dbReference type="Pfam" id="PF01042">
    <property type="entry name" value="Ribonuc_L-PSP"/>
    <property type="match status" value="1"/>
</dbReference>
<dbReference type="EMBL" id="FMZV01000020">
    <property type="protein sequence ID" value="SDE45950.1"/>
    <property type="molecule type" value="Genomic_DNA"/>
</dbReference>
<reference evidence="2" key="1">
    <citation type="submission" date="2016-10" db="EMBL/GenBank/DDBJ databases">
        <authorList>
            <person name="Varghese N."/>
            <person name="Submissions S."/>
        </authorList>
    </citation>
    <scope>NUCLEOTIDE SEQUENCE [LARGE SCALE GENOMIC DNA]</scope>
    <source>
        <strain evidence="2">CGMCC 1.9108</strain>
    </source>
</reference>
<dbReference type="Proteomes" id="UP000199628">
    <property type="component" value="Unassembled WGS sequence"/>
</dbReference>
<name>A0A1G7D4K1_9RHOB</name>
<evidence type="ECO:0000313" key="2">
    <source>
        <dbReference type="Proteomes" id="UP000199628"/>
    </source>
</evidence>
<dbReference type="SUPFAM" id="SSF55298">
    <property type="entry name" value="YjgF-like"/>
    <property type="match status" value="1"/>
</dbReference>
<protein>
    <submittedName>
        <fullName evidence="1">Enamine deaminase RidA, house cleaning of reactive enamine intermediates, YjgF/YER057c/UK114 family</fullName>
    </submittedName>
</protein>
<keyword evidence="2" id="KW-1185">Reference proteome</keyword>
<dbReference type="CDD" id="cd00448">
    <property type="entry name" value="YjgF_YER057c_UK114_family"/>
    <property type="match status" value="1"/>
</dbReference>
<organism evidence="1 2">
    <name type="scientific">Ruegeria marina</name>
    <dbReference type="NCBI Taxonomy" id="639004"/>
    <lineage>
        <taxon>Bacteria</taxon>
        <taxon>Pseudomonadati</taxon>
        <taxon>Pseudomonadota</taxon>
        <taxon>Alphaproteobacteria</taxon>
        <taxon>Rhodobacterales</taxon>
        <taxon>Roseobacteraceae</taxon>
        <taxon>Ruegeria</taxon>
    </lineage>
</organism>
<dbReference type="OrthoDB" id="9803101at2"/>
<dbReference type="RefSeq" id="WP_093036583.1">
    <property type="nucleotide sequence ID" value="NZ_FMZV01000020.1"/>
</dbReference>
<dbReference type="PANTHER" id="PTHR43857:SF1">
    <property type="entry name" value="YJGH FAMILY PROTEIN"/>
    <property type="match status" value="1"/>
</dbReference>
<dbReference type="STRING" id="639004.SAMN04488239_1207"/>
<gene>
    <name evidence="1" type="ORF">SAMN04488239_1207</name>
</gene>
<evidence type="ECO:0000313" key="1">
    <source>
        <dbReference type="EMBL" id="SDE45950.1"/>
    </source>
</evidence>
<proteinExistence type="predicted"/>
<dbReference type="InterPro" id="IPR006175">
    <property type="entry name" value="YjgF/YER057c/UK114"/>
</dbReference>
<dbReference type="Gene3D" id="3.30.1330.40">
    <property type="entry name" value="RutC-like"/>
    <property type="match status" value="1"/>
</dbReference>
<accession>A0A1G7D4K1</accession>